<organism evidence="1 2">
    <name type="scientific">Bauhinia variegata</name>
    <name type="common">Purple orchid tree</name>
    <name type="synonym">Phanera variegata</name>
    <dbReference type="NCBI Taxonomy" id="167791"/>
    <lineage>
        <taxon>Eukaryota</taxon>
        <taxon>Viridiplantae</taxon>
        <taxon>Streptophyta</taxon>
        <taxon>Embryophyta</taxon>
        <taxon>Tracheophyta</taxon>
        <taxon>Spermatophyta</taxon>
        <taxon>Magnoliopsida</taxon>
        <taxon>eudicotyledons</taxon>
        <taxon>Gunneridae</taxon>
        <taxon>Pentapetalae</taxon>
        <taxon>rosids</taxon>
        <taxon>fabids</taxon>
        <taxon>Fabales</taxon>
        <taxon>Fabaceae</taxon>
        <taxon>Cercidoideae</taxon>
        <taxon>Cercideae</taxon>
        <taxon>Bauhiniinae</taxon>
        <taxon>Bauhinia</taxon>
    </lineage>
</organism>
<evidence type="ECO:0000313" key="1">
    <source>
        <dbReference type="EMBL" id="KAI4317997.1"/>
    </source>
</evidence>
<keyword evidence="2" id="KW-1185">Reference proteome</keyword>
<dbReference type="EMBL" id="CM039435">
    <property type="protein sequence ID" value="KAI4317997.1"/>
    <property type="molecule type" value="Genomic_DNA"/>
</dbReference>
<accession>A0ACB9M1Q6</accession>
<reference evidence="1 2" key="1">
    <citation type="journal article" date="2022" name="DNA Res.">
        <title>Chromosomal-level genome assembly of the orchid tree Bauhinia variegata (Leguminosae; Cercidoideae) supports the allotetraploid origin hypothesis of Bauhinia.</title>
        <authorList>
            <person name="Zhong Y."/>
            <person name="Chen Y."/>
            <person name="Zheng D."/>
            <person name="Pang J."/>
            <person name="Liu Y."/>
            <person name="Luo S."/>
            <person name="Meng S."/>
            <person name="Qian L."/>
            <person name="Wei D."/>
            <person name="Dai S."/>
            <person name="Zhou R."/>
        </authorList>
    </citation>
    <scope>NUCLEOTIDE SEQUENCE [LARGE SCALE GENOMIC DNA]</scope>
    <source>
        <strain evidence="1">BV-YZ2020</strain>
    </source>
</reference>
<dbReference type="Proteomes" id="UP000828941">
    <property type="component" value="Chromosome 10"/>
</dbReference>
<sequence length="96" mass="11517">MAKNPPKPEVLPAIRREYHHLFLVNFIKPNRRDSTTMIYNRAYISNSKFRQVFVESWPNDIRRKSNNKDKLLGHSKFEASKIRFCVGKEDGFYWNK</sequence>
<proteinExistence type="predicted"/>
<comment type="caution">
    <text evidence="1">The sequence shown here is derived from an EMBL/GenBank/DDBJ whole genome shotgun (WGS) entry which is preliminary data.</text>
</comment>
<name>A0ACB9M1Q6_BAUVA</name>
<gene>
    <name evidence="1" type="ORF">L6164_025813</name>
</gene>
<evidence type="ECO:0000313" key="2">
    <source>
        <dbReference type="Proteomes" id="UP000828941"/>
    </source>
</evidence>
<protein>
    <submittedName>
        <fullName evidence="1">Uncharacterized protein</fullName>
    </submittedName>
</protein>